<dbReference type="Pfam" id="PF00735">
    <property type="entry name" value="Septin"/>
    <property type="match status" value="1"/>
</dbReference>
<dbReference type="SUPFAM" id="SSF52540">
    <property type="entry name" value="P-loop containing nucleoside triphosphate hydrolases"/>
    <property type="match status" value="1"/>
</dbReference>
<sequence length="652" mass="74762">MESQQARKSEGDKERKMLEESRLAEKMRDTCKSIDGFIYKLPRKKIMEDNENRLAKYEIGKRRSDGGVGKVLMLVGASGAGKSTLINGIGNYVYGVKWEDKFRFKLIVDNGESQAHSQTKWITAYVLHKQNGFALPYTLTVIDTPGFGDTEGITADEVLRNQIREFFSCGGNIGVDQLDGICFVVQGALARLTPTQKYIFDSILAVFGKDVEENIYVLTTFADSKRPPVLEALKHAAIPHQTYFTFNNSALYNEPVEDIDEFDKICWDMGMNSFKRFFKRFQISKPVSLTLTKKVLEERRRLQTALQGIQPQIIAGLGRLEQLRQEHEALKKHKAALKANKNFKIKVKVQKHEKVNLDPGEYVTNCLRCNFSCHYPCLISQDHVKDMCSAMGVDMETGAITHCLVCPNKCPPDQHFNNTYRFEMHEEEETRTAEDLKKKYQKAEGKILTAEGIMKALIKEFNRERVEILELSKRAHECLQKLDEIALKPDPLGITDYLNLLIETEKREGRSGHVQRIKFLEDTRAMAELSQKLRHDFDPFQEYMKEFEEDGFDISLFDPNHGSEDEDSSPSECDTVDEDRHDEEYGRVEPGRSGTRGSGMVRRKRRDQSGRDGFRLTLLIEEWLSFLALKFQVLKLHETPLEILILPGTQLF</sequence>
<dbReference type="EMBL" id="LR899764">
    <property type="protein sequence ID" value="CAD7242303.1"/>
    <property type="molecule type" value="Genomic_DNA"/>
</dbReference>
<reference evidence="5" key="1">
    <citation type="submission" date="2020-11" db="EMBL/GenBank/DDBJ databases">
        <authorList>
            <person name="Tran Van P."/>
        </authorList>
    </citation>
    <scope>NUCLEOTIDE SEQUENCE</scope>
</reference>
<keyword evidence="6" id="KW-1185">Reference proteome</keyword>
<gene>
    <name evidence="5" type="ORF">DSTB1V02_LOCUS2272</name>
</gene>
<dbReference type="Proteomes" id="UP000677054">
    <property type="component" value="Unassembled WGS sequence"/>
</dbReference>
<evidence type="ECO:0000313" key="5">
    <source>
        <dbReference type="EMBL" id="CAD7242303.1"/>
    </source>
</evidence>
<name>A0A7R8X820_9CRUS</name>
<evidence type="ECO:0000256" key="1">
    <source>
        <dbReference type="RuleBase" id="RU004560"/>
    </source>
</evidence>
<feature type="domain" description="Septin-type G" evidence="4">
    <location>
        <begin position="71"/>
        <end position="150"/>
    </location>
</feature>
<comment type="similarity">
    <text evidence="1">Belongs to the TRAFAC class TrmE-Era-EngA-EngB-Septin-like GTPase superfamily. Septin GTPase family.</text>
</comment>
<dbReference type="EMBL" id="CAJPEV010000247">
    <property type="protein sequence ID" value="CAG0882939.1"/>
    <property type="molecule type" value="Genomic_DNA"/>
</dbReference>
<proteinExistence type="inferred from homology"/>
<dbReference type="InterPro" id="IPR027417">
    <property type="entry name" value="P-loop_NTPase"/>
</dbReference>
<feature type="compositionally biased region" description="Acidic residues" evidence="3">
    <location>
        <begin position="564"/>
        <end position="577"/>
    </location>
</feature>
<protein>
    <recommendedName>
        <fullName evidence="4">Septin-type G domain-containing protein</fullName>
    </recommendedName>
</protein>
<dbReference type="Gene3D" id="3.40.50.300">
    <property type="entry name" value="P-loop containing nucleotide triphosphate hydrolases"/>
    <property type="match status" value="1"/>
</dbReference>
<evidence type="ECO:0000259" key="4">
    <source>
        <dbReference type="Pfam" id="PF00735"/>
    </source>
</evidence>
<keyword evidence="1" id="KW-0342">GTP-binding</keyword>
<dbReference type="PANTHER" id="PTHR32046:SF14">
    <property type="match status" value="1"/>
</dbReference>
<keyword evidence="1" id="KW-0547">Nucleotide-binding</keyword>
<accession>A0A7R8X820</accession>
<evidence type="ECO:0000256" key="3">
    <source>
        <dbReference type="SAM" id="MobiDB-lite"/>
    </source>
</evidence>
<dbReference type="OrthoDB" id="2386367at2759"/>
<feature type="coiled-coil region" evidence="2">
    <location>
        <begin position="426"/>
        <end position="453"/>
    </location>
</feature>
<organism evidence="5">
    <name type="scientific">Darwinula stevensoni</name>
    <dbReference type="NCBI Taxonomy" id="69355"/>
    <lineage>
        <taxon>Eukaryota</taxon>
        <taxon>Metazoa</taxon>
        <taxon>Ecdysozoa</taxon>
        <taxon>Arthropoda</taxon>
        <taxon>Crustacea</taxon>
        <taxon>Oligostraca</taxon>
        <taxon>Ostracoda</taxon>
        <taxon>Podocopa</taxon>
        <taxon>Podocopida</taxon>
        <taxon>Darwinulocopina</taxon>
        <taxon>Darwinuloidea</taxon>
        <taxon>Darwinulidae</taxon>
        <taxon>Darwinula</taxon>
    </lineage>
</organism>
<feature type="region of interest" description="Disordered" evidence="3">
    <location>
        <begin position="1"/>
        <end position="22"/>
    </location>
</feature>
<feature type="region of interest" description="Disordered" evidence="3">
    <location>
        <begin position="556"/>
        <end position="606"/>
    </location>
</feature>
<evidence type="ECO:0000256" key="2">
    <source>
        <dbReference type="SAM" id="Coils"/>
    </source>
</evidence>
<dbReference type="GO" id="GO:0005525">
    <property type="term" value="F:GTP binding"/>
    <property type="evidence" value="ECO:0007669"/>
    <property type="project" value="UniProtKB-KW"/>
</dbReference>
<keyword evidence="2" id="KW-0175">Coiled coil</keyword>
<dbReference type="InterPro" id="IPR030379">
    <property type="entry name" value="G_SEPTIN_dom"/>
</dbReference>
<feature type="compositionally biased region" description="Basic and acidic residues" evidence="3">
    <location>
        <begin position="578"/>
        <end position="590"/>
    </location>
</feature>
<dbReference type="CDD" id="cd00882">
    <property type="entry name" value="Ras_like_GTPase"/>
    <property type="match status" value="1"/>
</dbReference>
<dbReference type="PANTHER" id="PTHR32046">
    <property type="entry name" value="G DOMAIN-CONTAINING PROTEIN"/>
    <property type="match status" value="1"/>
</dbReference>
<dbReference type="AlphaFoldDB" id="A0A7R8X820"/>
<evidence type="ECO:0000313" key="6">
    <source>
        <dbReference type="Proteomes" id="UP000677054"/>
    </source>
</evidence>